<feature type="region of interest" description="Disordered" evidence="1">
    <location>
        <begin position="47"/>
        <end position="72"/>
    </location>
</feature>
<comment type="caution">
    <text evidence="3">The sequence shown here is derived from an EMBL/GenBank/DDBJ whole genome shotgun (WGS) entry which is preliminary data.</text>
</comment>
<accession>A0A5C4MJS0</accession>
<dbReference type="Proteomes" id="UP000306740">
    <property type="component" value="Unassembled WGS sequence"/>
</dbReference>
<keyword evidence="2" id="KW-0812">Transmembrane</keyword>
<dbReference type="EMBL" id="VDFR01000074">
    <property type="protein sequence ID" value="TNC44232.1"/>
    <property type="molecule type" value="Genomic_DNA"/>
</dbReference>
<proteinExistence type="predicted"/>
<feature type="transmembrane region" description="Helical" evidence="2">
    <location>
        <begin position="15"/>
        <end position="37"/>
    </location>
</feature>
<sequence>MASISFELFQGGLEIGGAIALAFGLASGAGVFFVSAVRAGDGRRVPSRARDRRGIRRSGRRVRGRRRLAAFS</sequence>
<protein>
    <submittedName>
        <fullName evidence="3">Uncharacterized protein</fullName>
    </submittedName>
</protein>
<evidence type="ECO:0000313" key="5">
    <source>
        <dbReference type="Proteomes" id="UP000306740"/>
    </source>
</evidence>
<keyword evidence="2" id="KW-1133">Transmembrane helix</keyword>
<keyword evidence="2" id="KW-0472">Membrane</keyword>
<dbReference type="AlphaFoldDB" id="A0A5C4MJS0"/>
<evidence type="ECO:0000313" key="4">
    <source>
        <dbReference type="EMBL" id="TNC52158.1"/>
    </source>
</evidence>
<name>A0A5C4MJS0_9ACTN</name>
<dbReference type="EMBL" id="VDFR01000004">
    <property type="protein sequence ID" value="TNC52158.1"/>
    <property type="molecule type" value="Genomic_DNA"/>
</dbReference>
<gene>
    <name evidence="4" type="ORF">FHE65_00850</name>
    <name evidence="3" type="ORF">FHE65_16965</name>
</gene>
<reference evidence="3 5" key="1">
    <citation type="submission" date="2019-05" db="EMBL/GenBank/DDBJ databases">
        <title>Mumia sp. nov., isolated from the intestinal contents of plateau pika (Ochotona curzoniae) in the Qinghai-Tibet plateau of China.</title>
        <authorList>
            <person name="Tian Z."/>
        </authorList>
    </citation>
    <scope>NUCLEOTIDE SEQUENCE [LARGE SCALE GENOMIC DNA]</scope>
    <source>
        <strain evidence="5">527</strain>
        <strain evidence="3">Z527</strain>
    </source>
</reference>
<evidence type="ECO:0000256" key="2">
    <source>
        <dbReference type="SAM" id="Phobius"/>
    </source>
</evidence>
<evidence type="ECO:0000256" key="1">
    <source>
        <dbReference type="SAM" id="MobiDB-lite"/>
    </source>
</evidence>
<dbReference type="RefSeq" id="WP_139104996.1">
    <property type="nucleotide sequence ID" value="NZ_VDFR01000004.1"/>
</dbReference>
<organism evidence="3 5">
    <name type="scientific">Mumia zhuanghuii</name>
    <dbReference type="NCBI Taxonomy" id="2585211"/>
    <lineage>
        <taxon>Bacteria</taxon>
        <taxon>Bacillati</taxon>
        <taxon>Actinomycetota</taxon>
        <taxon>Actinomycetes</taxon>
        <taxon>Propionibacteriales</taxon>
        <taxon>Nocardioidaceae</taxon>
        <taxon>Mumia</taxon>
    </lineage>
</organism>
<evidence type="ECO:0000313" key="3">
    <source>
        <dbReference type="EMBL" id="TNC44232.1"/>
    </source>
</evidence>